<name>A0A7J9IAW2_9ROSI</name>
<comment type="caution">
    <text evidence="1">The sequence shown here is derived from an EMBL/GenBank/DDBJ whole genome shotgun (WGS) entry which is preliminary data.</text>
</comment>
<organism evidence="1 2">
    <name type="scientific">Gossypium harknessii</name>
    <dbReference type="NCBI Taxonomy" id="34285"/>
    <lineage>
        <taxon>Eukaryota</taxon>
        <taxon>Viridiplantae</taxon>
        <taxon>Streptophyta</taxon>
        <taxon>Embryophyta</taxon>
        <taxon>Tracheophyta</taxon>
        <taxon>Spermatophyta</taxon>
        <taxon>Magnoliopsida</taxon>
        <taxon>eudicotyledons</taxon>
        <taxon>Gunneridae</taxon>
        <taxon>Pentapetalae</taxon>
        <taxon>rosids</taxon>
        <taxon>malvids</taxon>
        <taxon>Malvales</taxon>
        <taxon>Malvaceae</taxon>
        <taxon>Malvoideae</taxon>
        <taxon>Gossypium</taxon>
    </lineage>
</organism>
<dbReference type="AlphaFoldDB" id="A0A7J9IAW2"/>
<accession>A0A7J9IAW2</accession>
<reference evidence="1 2" key="1">
    <citation type="journal article" date="2019" name="Genome Biol. Evol.">
        <title>Insights into the evolution of the New World diploid cottons (Gossypium, subgenus Houzingenia) based on genome sequencing.</title>
        <authorList>
            <person name="Grover C.E."/>
            <person name="Arick M.A. 2nd"/>
            <person name="Thrash A."/>
            <person name="Conover J.L."/>
            <person name="Sanders W.S."/>
            <person name="Peterson D.G."/>
            <person name="Frelichowski J.E."/>
            <person name="Scheffler J.A."/>
            <person name="Scheffler B.E."/>
            <person name="Wendel J.F."/>
        </authorList>
    </citation>
    <scope>NUCLEOTIDE SEQUENCE [LARGE SCALE GENOMIC DNA]</scope>
    <source>
        <strain evidence="1">0</strain>
        <tissue evidence="1">Leaf</tissue>
    </source>
</reference>
<dbReference type="EMBL" id="JABFAD010327461">
    <property type="protein sequence ID" value="MBA0819038.1"/>
    <property type="molecule type" value="Genomic_DNA"/>
</dbReference>
<sequence length="86" mass="10310">MFGVHGINEQNRRFCCWIMRSHLMRLSLKKENKEFKKFSSKLVSSETQSILQMTLGLISRIHGLPLYRLNPNLRKLQRLRDQILPW</sequence>
<evidence type="ECO:0000313" key="1">
    <source>
        <dbReference type="EMBL" id="MBA0819038.1"/>
    </source>
</evidence>
<protein>
    <submittedName>
        <fullName evidence="1">Uncharacterized protein</fullName>
    </submittedName>
</protein>
<keyword evidence="2" id="KW-1185">Reference proteome</keyword>
<dbReference type="Proteomes" id="UP000593560">
    <property type="component" value="Unassembled WGS sequence"/>
</dbReference>
<gene>
    <name evidence="1" type="ORF">Gohar_021429</name>
</gene>
<evidence type="ECO:0000313" key="2">
    <source>
        <dbReference type="Proteomes" id="UP000593560"/>
    </source>
</evidence>
<proteinExistence type="predicted"/>